<dbReference type="KEGG" id="ssyi:EKG83_12670"/>
<name>A0A5Q0GWF3_SACSY</name>
<dbReference type="InterPro" id="IPR041413">
    <property type="entry name" value="MLTR_LBD"/>
</dbReference>
<evidence type="ECO:0000313" key="3">
    <source>
        <dbReference type="Proteomes" id="UP000325787"/>
    </source>
</evidence>
<dbReference type="Proteomes" id="UP000325787">
    <property type="component" value="Chromosome"/>
</dbReference>
<dbReference type="Gene3D" id="3.30.450.180">
    <property type="match status" value="1"/>
</dbReference>
<dbReference type="Gene3D" id="1.10.260.40">
    <property type="entry name" value="lambda repressor-like DNA-binding domains"/>
    <property type="match status" value="1"/>
</dbReference>
<evidence type="ECO:0000259" key="1">
    <source>
        <dbReference type="PROSITE" id="PS50943"/>
    </source>
</evidence>
<dbReference type="PANTHER" id="PTHR35010:SF2">
    <property type="entry name" value="BLL4672 PROTEIN"/>
    <property type="match status" value="1"/>
</dbReference>
<feature type="domain" description="HTH cro/C1-type" evidence="1">
    <location>
        <begin position="33"/>
        <end position="80"/>
    </location>
</feature>
<dbReference type="OrthoDB" id="4790304at2"/>
<dbReference type="GO" id="GO:0003677">
    <property type="term" value="F:DNA binding"/>
    <property type="evidence" value="ECO:0007669"/>
    <property type="project" value="InterPro"/>
</dbReference>
<dbReference type="RefSeq" id="WP_033427282.1">
    <property type="nucleotide sequence ID" value="NZ_CP034550.1"/>
</dbReference>
<protein>
    <submittedName>
        <fullName evidence="2">XRE family transcriptional regulator</fullName>
    </submittedName>
</protein>
<dbReference type="AlphaFoldDB" id="A0A5Q0GWF3"/>
<dbReference type="EMBL" id="CP034550">
    <property type="protein sequence ID" value="QFZ18223.1"/>
    <property type="molecule type" value="Genomic_DNA"/>
</dbReference>
<reference evidence="3" key="1">
    <citation type="journal article" date="2021" name="Curr. Microbiol.">
        <title>Complete genome of nocamycin-producing strain Saccharothrix syringae NRRL B-16468 reveals the biosynthetic potential for secondary metabolites.</title>
        <authorList>
            <person name="Mo X."/>
            <person name="Yang S."/>
        </authorList>
    </citation>
    <scope>NUCLEOTIDE SEQUENCE [LARGE SCALE GENOMIC DNA]</scope>
    <source>
        <strain evidence="3">ATCC 51364 / DSM 43886 / JCM 6844 / KCTC 9398 / NBRC 14523 / NRRL B-16468 / INA 2240</strain>
    </source>
</reference>
<dbReference type="CDD" id="cd00093">
    <property type="entry name" value="HTH_XRE"/>
    <property type="match status" value="1"/>
</dbReference>
<dbReference type="SMART" id="SM00530">
    <property type="entry name" value="HTH_XRE"/>
    <property type="match status" value="1"/>
</dbReference>
<evidence type="ECO:0000313" key="2">
    <source>
        <dbReference type="EMBL" id="QFZ18223.1"/>
    </source>
</evidence>
<dbReference type="Pfam" id="PF13560">
    <property type="entry name" value="HTH_31"/>
    <property type="match status" value="1"/>
</dbReference>
<accession>A0A5Q0GWF3</accession>
<dbReference type="PROSITE" id="PS50943">
    <property type="entry name" value="HTH_CROC1"/>
    <property type="match status" value="1"/>
</dbReference>
<organism evidence="2 3">
    <name type="scientific">Saccharothrix syringae</name>
    <name type="common">Nocardiopsis syringae</name>
    <dbReference type="NCBI Taxonomy" id="103733"/>
    <lineage>
        <taxon>Bacteria</taxon>
        <taxon>Bacillati</taxon>
        <taxon>Actinomycetota</taxon>
        <taxon>Actinomycetes</taxon>
        <taxon>Pseudonocardiales</taxon>
        <taxon>Pseudonocardiaceae</taxon>
        <taxon>Saccharothrix</taxon>
    </lineage>
</organism>
<dbReference type="InterPro" id="IPR010982">
    <property type="entry name" value="Lambda_DNA-bd_dom_sf"/>
</dbReference>
<proteinExistence type="predicted"/>
<sequence>MSTTLGDFLRTRRGRLSPGDAGIRSYGARRVPGLRREELAQLAGVSVTYYTRLEQGQSHQASWSVVEALADALRLTPDERGYLHRLARPEPAPARPPALPATARPATRQLIEAMPDVAALVVDHRTDVLAWNALGHLLLAGHLDPGAPDRPADRPNLTRMTFRDAHYAALAPDWDVVAACVVAALRITAAHHKDDPRLAGLIGELTMHSEDFAALWAAHPVASHPYGPRVVRHPEVGDLHLELETTELLDGSGHRLVTYSAAPGTPAHHSLRLLKLNYQVTGSDLSP</sequence>
<dbReference type="InterPro" id="IPR001387">
    <property type="entry name" value="Cro/C1-type_HTH"/>
</dbReference>
<keyword evidence="3" id="KW-1185">Reference proteome</keyword>
<gene>
    <name evidence="2" type="ORF">EKG83_12670</name>
</gene>
<dbReference type="PANTHER" id="PTHR35010">
    <property type="entry name" value="BLL4672 PROTEIN-RELATED"/>
    <property type="match status" value="1"/>
</dbReference>
<dbReference type="SUPFAM" id="SSF47413">
    <property type="entry name" value="lambda repressor-like DNA-binding domains"/>
    <property type="match status" value="1"/>
</dbReference>
<dbReference type="Pfam" id="PF17765">
    <property type="entry name" value="MLTR_LBD"/>
    <property type="match status" value="1"/>
</dbReference>